<accession>A0A8X9A0K2</accession>
<dbReference type="AlphaFoldDB" id="A0A8X9A0K2"/>
<sequence length="109" mass="11825">MLLSEFDYAKEKVVNVVFAERGDRDSDTKAWKQPHPNAEKSEDSGEQEAVAETDGECGGGAVETYGAAVVAQTIKEMEAIVGCDSGDAIQYLGRECTYINALQSELLFK</sequence>
<dbReference type="EMBL" id="PNBA02000005">
    <property type="protein sequence ID" value="KAG6423898.1"/>
    <property type="molecule type" value="Genomic_DNA"/>
</dbReference>
<comment type="caution">
    <text evidence="2">The sequence shown here is derived from an EMBL/GenBank/DDBJ whole genome shotgun (WGS) entry which is preliminary data.</text>
</comment>
<dbReference type="Proteomes" id="UP000298416">
    <property type="component" value="Unassembled WGS sequence"/>
</dbReference>
<reference evidence="2" key="2">
    <citation type="submission" date="2020-08" db="EMBL/GenBank/DDBJ databases">
        <title>Plant Genome Project.</title>
        <authorList>
            <person name="Zhang R.-G."/>
        </authorList>
    </citation>
    <scope>NUCLEOTIDE SEQUENCE</scope>
    <source>
        <strain evidence="2">Huo1</strain>
        <tissue evidence="2">Leaf</tissue>
    </source>
</reference>
<organism evidence="2">
    <name type="scientific">Salvia splendens</name>
    <name type="common">Scarlet sage</name>
    <dbReference type="NCBI Taxonomy" id="180675"/>
    <lineage>
        <taxon>Eukaryota</taxon>
        <taxon>Viridiplantae</taxon>
        <taxon>Streptophyta</taxon>
        <taxon>Embryophyta</taxon>
        <taxon>Tracheophyta</taxon>
        <taxon>Spermatophyta</taxon>
        <taxon>Magnoliopsida</taxon>
        <taxon>eudicotyledons</taxon>
        <taxon>Gunneridae</taxon>
        <taxon>Pentapetalae</taxon>
        <taxon>asterids</taxon>
        <taxon>lamiids</taxon>
        <taxon>Lamiales</taxon>
        <taxon>Lamiaceae</taxon>
        <taxon>Nepetoideae</taxon>
        <taxon>Mentheae</taxon>
        <taxon>Salviinae</taxon>
        <taxon>Salvia</taxon>
        <taxon>Salvia subgen. Calosphace</taxon>
        <taxon>core Calosphace</taxon>
    </lineage>
</organism>
<evidence type="ECO:0000313" key="3">
    <source>
        <dbReference type="Proteomes" id="UP000298416"/>
    </source>
</evidence>
<feature type="region of interest" description="Disordered" evidence="1">
    <location>
        <begin position="22"/>
        <end position="57"/>
    </location>
</feature>
<evidence type="ECO:0000313" key="2">
    <source>
        <dbReference type="EMBL" id="KAG6423898.1"/>
    </source>
</evidence>
<evidence type="ECO:0000256" key="1">
    <source>
        <dbReference type="SAM" id="MobiDB-lite"/>
    </source>
</evidence>
<reference evidence="2" key="1">
    <citation type="submission" date="2018-01" db="EMBL/GenBank/DDBJ databases">
        <authorList>
            <person name="Mao J.F."/>
        </authorList>
    </citation>
    <scope>NUCLEOTIDE SEQUENCE</scope>
    <source>
        <strain evidence="2">Huo1</strain>
        <tissue evidence="2">Leaf</tissue>
    </source>
</reference>
<feature type="compositionally biased region" description="Acidic residues" evidence="1">
    <location>
        <begin position="44"/>
        <end position="55"/>
    </location>
</feature>
<proteinExistence type="predicted"/>
<gene>
    <name evidence="2" type="ORF">SASPL_114305</name>
</gene>
<keyword evidence="3" id="KW-1185">Reference proteome</keyword>
<name>A0A8X9A0K2_SALSN</name>
<protein>
    <submittedName>
        <fullName evidence="2">Uncharacterized protein</fullName>
    </submittedName>
</protein>